<keyword evidence="1" id="KW-0812">Transmembrane</keyword>
<feature type="transmembrane region" description="Helical" evidence="1">
    <location>
        <begin position="43"/>
        <end position="61"/>
    </location>
</feature>
<feature type="transmembrane region" description="Helical" evidence="1">
    <location>
        <begin position="67"/>
        <end position="89"/>
    </location>
</feature>
<evidence type="ECO:0000313" key="2">
    <source>
        <dbReference type="EMBL" id="MBJ6725260.1"/>
    </source>
</evidence>
<organism evidence="2 3">
    <name type="scientific">Geomesophilobacter sediminis</name>
    <dbReference type="NCBI Taxonomy" id="2798584"/>
    <lineage>
        <taxon>Bacteria</taxon>
        <taxon>Pseudomonadati</taxon>
        <taxon>Thermodesulfobacteriota</taxon>
        <taxon>Desulfuromonadia</taxon>
        <taxon>Geobacterales</taxon>
        <taxon>Geobacteraceae</taxon>
        <taxon>Geomesophilobacter</taxon>
    </lineage>
</organism>
<dbReference type="EMBL" id="JAEMHM010000008">
    <property type="protein sequence ID" value="MBJ6725260.1"/>
    <property type="molecule type" value="Genomic_DNA"/>
</dbReference>
<gene>
    <name evidence="2" type="ORF">JFN93_11115</name>
</gene>
<keyword evidence="1" id="KW-1133">Transmembrane helix</keyword>
<proteinExistence type="predicted"/>
<name>A0A8J7LVP9_9BACT</name>
<evidence type="ECO:0000256" key="1">
    <source>
        <dbReference type="SAM" id="Phobius"/>
    </source>
</evidence>
<dbReference type="Proteomes" id="UP000636888">
    <property type="component" value="Unassembled WGS sequence"/>
</dbReference>
<sequence>MKLYLATYCTLTVFAFALIVINRRSCILLQPDYRRFLAVRWKVVTFLLGAVGTSIIAPYTGDPTWDYYDAFFMSTFTFLSAPWAIGIFWKALRRQCRWWELYCAVCLGLFSASWSYDLYILLRDGSYTPMWRENLYASSFLYLLAGLFWNLEWRTGRGATFAFFHAGWPSAPEKHPIGRIIWYILPVSLVVAWLFIEFVIRNNG</sequence>
<protein>
    <submittedName>
        <fullName evidence="2">Uncharacterized protein</fullName>
    </submittedName>
</protein>
<keyword evidence="1" id="KW-0472">Membrane</keyword>
<feature type="transmembrane region" description="Helical" evidence="1">
    <location>
        <begin position="134"/>
        <end position="151"/>
    </location>
</feature>
<feature type="transmembrane region" description="Helical" evidence="1">
    <location>
        <begin position="5"/>
        <end position="22"/>
    </location>
</feature>
<dbReference type="RefSeq" id="WP_199384149.1">
    <property type="nucleotide sequence ID" value="NZ_JAEMHM010000008.1"/>
</dbReference>
<comment type="caution">
    <text evidence="2">The sequence shown here is derived from an EMBL/GenBank/DDBJ whole genome shotgun (WGS) entry which is preliminary data.</text>
</comment>
<keyword evidence="3" id="KW-1185">Reference proteome</keyword>
<dbReference type="AlphaFoldDB" id="A0A8J7LVP9"/>
<evidence type="ECO:0000313" key="3">
    <source>
        <dbReference type="Proteomes" id="UP000636888"/>
    </source>
</evidence>
<feature type="transmembrane region" description="Helical" evidence="1">
    <location>
        <begin position="101"/>
        <end position="122"/>
    </location>
</feature>
<accession>A0A8J7LVP9</accession>
<reference evidence="2" key="1">
    <citation type="submission" date="2020-12" db="EMBL/GenBank/DDBJ databases">
        <title>Geomonas sp. Red875, isolated from river sediment.</title>
        <authorList>
            <person name="Xu Z."/>
            <person name="Zhang Z."/>
            <person name="Masuda Y."/>
            <person name="Itoh H."/>
            <person name="Senoo K."/>
        </authorList>
    </citation>
    <scope>NUCLEOTIDE SEQUENCE</scope>
    <source>
        <strain evidence="2">Red875</strain>
    </source>
</reference>
<feature type="transmembrane region" description="Helical" evidence="1">
    <location>
        <begin position="180"/>
        <end position="200"/>
    </location>
</feature>